<dbReference type="InterPro" id="IPR000917">
    <property type="entry name" value="Sulfatase_N"/>
</dbReference>
<dbReference type="SUPFAM" id="SSF53649">
    <property type="entry name" value="Alkaline phosphatase-like"/>
    <property type="match status" value="1"/>
</dbReference>
<dbReference type="GO" id="GO:0047753">
    <property type="term" value="F:choline-sulfatase activity"/>
    <property type="evidence" value="ECO:0007669"/>
    <property type="project" value="UniProtKB-EC"/>
</dbReference>
<keyword evidence="2 4" id="KW-0378">Hydrolase</keyword>
<dbReference type="InterPro" id="IPR050738">
    <property type="entry name" value="Sulfatase"/>
</dbReference>
<gene>
    <name evidence="4" type="primary">betC_11</name>
    <name evidence="4" type="ORF">Pan44_22500</name>
</gene>
<dbReference type="GO" id="GO:0004065">
    <property type="term" value="F:arylsulfatase activity"/>
    <property type="evidence" value="ECO:0007669"/>
    <property type="project" value="TreeGrafter"/>
</dbReference>
<keyword evidence="5" id="KW-1185">Reference proteome</keyword>
<dbReference type="CDD" id="cd16027">
    <property type="entry name" value="SGSH"/>
    <property type="match status" value="1"/>
</dbReference>
<protein>
    <submittedName>
        <fullName evidence="4">Choline-sulfatase</fullName>
        <ecNumber evidence="4">3.1.6.6</ecNumber>
    </submittedName>
</protein>
<evidence type="ECO:0000259" key="3">
    <source>
        <dbReference type="Pfam" id="PF00884"/>
    </source>
</evidence>
<dbReference type="Pfam" id="PF00884">
    <property type="entry name" value="Sulfatase"/>
    <property type="match status" value="2"/>
</dbReference>
<reference evidence="4 5" key="1">
    <citation type="submission" date="2019-02" db="EMBL/GenBank/DDBJ databases">
        <title>Deep-cultivation of Planctomycetes and their phenomic and genomic characterization uncovers novel biology.</title>
        <authorList>
            <person name="Wiegand S."/>
            <person name="Jogler M."/>
            <person name="Boedeker C."/>
            <person name="Pinto D."/>
            <person name="Vollmers J."/>
            <person name="Rivas-Marin E."/>
            <person name="Kohn T."/>
            <person name="Peeters S.H."/>
            <person name="Heuer A."/>
            <person name="Rast P."/>
            <person name="Oberbeckmann S."/>
            <person name="Bunk B."/>
            <person name="Jeske O."/>
            <person name="Meyerdierks A."/>
            <person name="Storesund J.E."/>
            <person name="Kallscheuer N."/>
            <person name="Luecker S."/>
            <person name="Lage O.M."/>
            <person name="Pohl T."/>
            <person name="Merkel B.J."/>
            <person name="Hornburger P."/>
            <person name="Mueller R.-W."/>
            <person name="Bruemmer F."/>
            <person name="Labrenz M."/>
            <person name="Spormann A.M."/>
            <person name="Op den Camp H."/>
            <person name="Overmann J."/>
            <person name="Amann R."/>
            <person name="Jetten M.S.M."/>
            <person name="Mascher T."/>
            <person name="Medema M.H."/>
            <person name="Devos D.P."/>
            <person name="Kaster A.-K."/>
            <person name="Ovreas L."/>
            <person name="Rohde M."/>
            <person name="Galperin M.Y."/>
            <person name="Jogler C."/>
        </authorList>
    </citation>
    <scope>NUCLEOTIDE SEQUENCE [LARGE SCALE GENOMIC DNA]</scope>
    <source>
        <strain evidence="4 5">Pan44</strain>
    </source>
</reference>
<feature type="domain" description="Sulfatase N-terminal" evidence="3">
    <location>
        <begin position="43"/>
        <end position="140"/>
    </location>
</feature>
<dbReference type="AlphaFoldDB" id="A0A517SDM2"/>
<accession>A0A517SDM2</accession>
<evidence type="ECO:0000256" key="2">
    <source>
        <dbReference type="ARBA" id="ARBA00022801"/>
    </source>
</evidence>
<organism evidence="4 5">
    <name type="scientific">Caulifigura coniformis</name>
    <dbReference type="NCBI Taxonomy" id="2527983"/>
    <lineage>
        <taxon>Bacteria</taxon>
        <taxon>Pseudomonadati</taxon>
        <taxon>Planctomycetota</taxon>
        <taxon>Planctomycetia</taxon>
        <taxon>Planctomycetales</taxon>
        <taxon>Planctomycetaceae</taxon>
        <taxon>Caulifigura</taxon>
    </lineage>
</organism>
<dbReference type="Gene3D" id="3.40.720.10">
    <property type="entry name" value="Alkaline Phosphatase, subunit A"/>
    <property type="match status" value="1"/>
</dbReference>
<evidence type="ECO:0000313" key="5">
    <source>
        <dbReference type="Proteomes" id="UP000315700"/>
    </source>
</evidence>
<feature type="domain" description="Sulfatase N-terminal" evidence="3">
    <location>
        <begin position="177"/>
        <end position="335"/>
    </location>
</feature>
<dbReference type="EMBL" id="CP036271">
    <property type="protein sequence ID" value="QDT54223.1"/>
    <property type="molecule type" value="Genomic_DNA"/>
</dbReference>
<dbReference type="InterPro" id="IPR017850">
    <property type="entry name" value="Alkaline_phosphatase_core_sf"/>
</dbReference>
<dbReference type="RefSeq" id="WP_145030077.1">
    <property type="nucleotide sequence ID" value="NZ_CP036271.1"/>
</dbReference>
<proteinExistence type="inferred from homology"/>
<dbReference type="InParanoid" id="A0A517SDM2"/>
<dbReference type="PANTHER" id="PTHR42693:SF53">
    <property type="entry name" value="ENDO-4-O-SULFATASE"/>
    <property type="match status" value="1"/>
</dbReference>
<name>A0A517SDM2_9PLAN</name>
<dbReference type="OrthoDB" id="9763613at2"/>
<evidence type="ECO:0000256" key="1">
    <source>
        <dbReference type="ARBA" id="ARBA00008779"/>
    </source>
</evidence>
<sequence>MMTPCAIVLAAVRVRRSAGRLLLLGLLLIPLPVLQAADTPRRPNILWLVGENLSHDLGCYGAKNVHTPRLDALAAGGQRFTRVFATNPACAPSRSAFFTGMYQTTTDTHHMRSHRTDDFRLPDGVRPVTHRLKDAGYFTANIKTVAGHSVGTGKLDLNFVNEGPIYDEGAADWSVLKSHQPFFAVVNAEESEYDIYDRQSKSKQRVEWVGEREHVPHARPDSVTPPPYYPDHPVVREEWARYLNSVSGMDLRFGRVLDQLRADGLEDSTVILFFGDNGRLEPRGIHWCYDNGLRVPMIVKWPASFDPPAHYQSGTVDDRVISLIDVTATTLSIAGAAVPATLHGRPFLGGAAAGSRRYAFAARDRIDETRQRIRSVHDERFHYIRTLSTGPTFSSLNRYKEKCFAIMPVMRELHAQGRLTGPALELMQRTGPCEELYDTQADPHEIRNLLGSELPEHREALARLRAALETWMVETGDRGAIPEPDSVVAPFVKEMDDWFGTPAWARQ</sequence>
<dbReference type="EC" id="3.1.6.6" evidence="4"/>
<dbReference type="Proteomes" id="UP000315700">
    <property type="component" value="Chromosome"/>
</dbReference>
<evidence type="ECO:0000313" key="4">
    <source>
        <dbReference type="EMBL" id="QDT54223.1"/>
    </source>
</evidence>
<comment type="similarity">
    <text evidence="1">Belongs to the sulfatase family.</text>
</comment>
<dbReference type="PANTHER" id="PTHR42693">
    <property type="entry name" value="ARYLSULFATASE FAMILY MEMBER"/>
    <property type="match status" value="1"/>
</dbReference>
<dbReference type="KEGG" id="ccos:Pan44_22500"/>